<evidence type="ECO:0000256" key="1">
    <source>
        <dbReference type="ARBA" id="ARBA00010645"/>
    </source>
</evidence>
<dbReference type="PANTHER" id="PTHR37483">
    <property type="entry name" value="UPF0125 PROTEIN RATB"/>
    <property type="match status" value="1"/>
</dbReference>
<dbReference type="HAMAP" id="MF_00460">
    <property type="entry name" value="UPF0125_RnfH"/>
    <property type="match status" value="1"/>
</dbReference>
<comment type="caution">
    <text evidence="3">The sequence shown here is derived from an EMBL/GenBank/DDBJ whole genome shotgun (WGS) entry which is preliminary data.</text>
</comment>
<sequence>MANADTIQVLVTWSPQPREVQRWPLSLPAGSTLDDALRAAGLLPLLDSEQGAALQVGIWAKAKPRDTVLRQHDRVEVWRALKVDPKEARRQRYRKAKG</sequence>
<evidence type="ECO:0000313" key="4">
    <source>
        <dbReference type="Proteomes" id="UP000678374"/>
    </source>
</evidence>
<dbReference type="InterPro" id="IPR037021">
    <property type="entry name" value="RnfH_sf"/>
</dbReference>
<comment type="similarity">
    <text evidence="1 2">Belongs to the UPF0125 (RnfH) family.</text>
</comment>
<dbReference type="SUPFAM" id="SSF54285">
    <property type="entry name" value="MoaD/ThiS"/>
    <property type="match status" value="1"/>
</dbReference>
<evidence type="ECO:0000313" key="3">
    <source>
        <dbReference type="EMBL" id="MBQ0959478.1"/>
    </source>
</evidence>
<protein>
    <recommendedName>
        <fullName evidence="2">UPF0125 protein KAK06_11005</fullName>
    </recommendedName>
</protein>
<gene>
    <name evidence="3" type="ORF">KAK06_11005</name>
</gene>
<dbReference type="PANTHER" id="PTHR37483:SF1">
    <property type="entry name" value="UPF0125 PROTEIN RATB"/>
    <property type="match status" value="1"/>
</dbReference>
<dbReference type="AlphaFoldDB" id="A0A940YFW7"/>
<dbReference type="Proteomes" id="UP000678374">
    <property type="component" value="Unassembled WGS sequence"/>
</dbReference>
<reference evidence="3" key="1">
    <citation type="submission" date="2021-04" db="EMBL/GenBank/DDBJ databases">
        <title>The genome sequence of Ideonella sp. 4Y11.</title>
        <authorList>
            <person name="Liu Y."/>
        </authorList>
    </citation>
    <scope>NUCLEOTIDE SEQUENCE</scope>
    <source>
        <strain evidence="3">4Y11</strain>
    </source>
</reference>
<proteinExistence type="inferred from homology"/>
<dbReference type="RefSeq" id="WP_210802121.1">
    <property type="nucleotide sequence ID" value="NZ_JAGQDE010000008.1"/>
</dbReference>
<dbReference type="InterPro" id="IPR005346">
    <property type="entry name" value="RnfH"/>
</dbReference>
<dbReference type="Gene3D" id="3.10.20.280">
    <property type="entry name" value="RnfH-like"/>
    <property type="match status" value="1"/>
</dbReference>
<dbReference type="Pfam" id="PF03658">
    <property type="entry name" value="Ub-RnfH"/>
    <property type="match status" value="1"/>
</dbReference>
<accession>A0A940YFW7</accession>
<name>A0A940YFW7_9BURK</name>
<keyword evidence="4" id="KW-1185">Reference proteome</keyword>
<dbReference type="EMBL" id="JAGQDE010000008">
    <property type="protein sequence ID" value="MBQ0959478.1"/>
    <property type="molecule type" value="Genomic_DNA"/>
</dbReference>
<organism evidence="3 4">
    <name type="scientific">Ideonella aquatica</name>
    <dbReference type="NCBI Taxonomy" id="2824119"/>
    <lineage>
        <taxon>Bacteria</taxon>
        <taxon>Pseudomonadati</taxon>
        <taxon>Pseudomonadota</taxon>
        <taxon>Betaproteobacteria</taxon>
        <taxon>Burkholderiales</taxon>
        <taxon>Sphaerotilaceae</taxon>
        <taxon>Ideonella</taxon>
    </lineage>
</organism>
<dbReference type="InterPro" id="IPR016155">
    <property type="entry name" value="Mopterin_synth/thiamin_S_b"/>
</dbReference>
<evidence type="ECO:0000256" key="2">
    <source>
        <dbReference type="HAMAP-Rule" id="MF_00460"/>
    </source>
</evidence>